<keyword evidence="3" id="KW-0813">Transport</keyword>
<dbReference type="InterPro" id="IPR004761">
    <property type="entry name" value="Spore_GerAB"/>
</dbReference>
<reference evidence="9 10" key="1">
    <citation type="submission" date="2018-11" db="EMBL/GenBank/DDBJ databases">
        <title>Genome sequence of strain 7197.</title>
        <authorList>
            <person name="Gao J."/>
            <person name="Sun J."/>
        </authorList>
    </citation>
    <scope>NUCLEOTIDE SEQUENCE [LARGE SCALE GENOMIC DNA]</scope>
    <source>
        <strain evidence="9 10">7197</strain>
    </source>
</reference>
<keyword evidence="7 8" id="KW-0472">Membrane</keyword>
<comment type="similarity">
    <text evidence="2">Belongs to the amino acid-polyamine-organocation (APC) superfamily. Spore germination protein (SGP) (TC 2.A.3.9) family.</text>
</comment>
<evidence type="ECO:0000256" key="5">
    <source>
        <dbReference type="ARBA" id="ARBA00022692"/>
    </source>
</evidence>
<dbReference type="GO" id="GO:0016020">
    <property type="term" value="C:membrane"/>
    <property type="evidence" value="ECO:0007669"/>
    <property type="project" value="UniProtKB-SubCell"/>
</dbReference>
<feature type="transmembrane region" description="Helical" evidence="8">
    <location>
        <begin position="113"/>
        <end position="132"/>
    </location>
</feature>
<evidence type="ECO:0000313" key="10">
    <source>
        <dbReference type="Proteomes" id="UP000282529"/>
    </source>
</evidence>
<feature type="transmembrane region" description="Helical" evidence="8">
    <location>
        <begin position="304"/>
        <end position="324"/>
    </location>
</feature>
<dbReference type="RefSeq" id="WP_124697787.1">
    <property type="nucleotide sequence ID" value="NZ_JBHUFE010000006.1"/>
</dbReference>
<feature type="transmembrane region" description="Helical" evidence="8">
    <location>
        <begin position="216"/>
        <end position="238"/>
    </location>
</feature>
<organism evidence="9 10">
    <name type="scientific">Paenibacillus rhizophilus</name>
    <dbReference type="NCBI Taxonomy" id="1850366"/>
    <lineage>
        <taxon>Bacteria</taxon>
        <taxon>Bacillati</taxon>
        <taxon>Bacillota</taxon>
        <taxon>Bacilli</taxon>
        <taxon>Bacillales</taxon>
        <taxon>Paenibacillaceae</taxon>
        <taxon>Paenibacillus</taxon>
    </lineage>
</organism>
<dbReference type="GO" id="GO:0009847">
    <property type="term" value="P:spore germination"/>
    <property type="evidence" value="ECO:0007669"/>
    <property type="project" value="InterPro"/>
</dbReference>
<feature type="transmembrane region" description="Helical" evidence="8">
    <location>
        <begin position="270"/>
        <end position="292"/>
    </location>
</feature>
<feature type="transmembrane region" description="Helical" evidence="8">
    <location>
        <begin position="336"/>
        <end position="357"/>
    </location>
</feature>
<evidence type="ECO:0000256" key="3">
    <source>
        <dbReference type="ARBA" id="ARBA00022448"/>
    </source>
</evidence>
<evidence type="ECO:0000256" key="6">
    <source>
        <dbReference type="ARBA" id="ARBA00022989"/>
    </source>
</evidence>
<accession>A0A3N9NY96</accession>
<dbReference type="PANTHER" id="PTHR34975">
    <property type="entry name" value="SPORE GERMINATION PROTEIN A2"/>
    <property type="match status" value="1"/>
</dbReference>
<protein>
    <submittedName>
        <fullName evidence="9">Spore gernimation protein</fullName>
    </submittedName>
</protein>
<dbReference type="EMBL" id="RQPI01000022">
    <property type="protein sequence ID" value="RQW08277.1"/>
    <property type="molecule type" value="Genomic_DNA"/>
</dbReference>
<feature type="transmembrane region" description="Helical" evidence="8">
    <location>
        <begin position="34"/>
        <end position="55"/>
    </location>
</feature>
<evidence type="ECO:0000256" key="2">
    <source>
        <dbReference type="ARBA" id="ARBA00007998"/>
    </source>
</evidence>
<comment type="subcellular location">
    <subcellularLocation>
        <location evidence="1">Membrane</location>
        <topology evidence="1">Multi-pass membrane protein</topology>
    </subcellularLocation>
</comment>
<evidence type="ECO:0000256" key="8">
    <source>
        <dbReference type="SAM" id="Phobius"/>
    </source>
</evidence>
<dbReference type="Pfam" id="PF03845">
    <property type="entry name" value="Spore_permease"/>
    <property type="match status" value="1"/>
</dbReference>
<keyword evidence="6 8" id="KW-1133">Transmembrane helix</keyword>
<feature type="transmembrane region" description="Helical" evidence="8">
    <location>
        <begin position="7"/>
        <end position="28"/>
    </location>
</feature>
<keyword evidence="10" id="KW-1185">Reference proteome</keyword>
<feature type="transmembrane region" description="Helical" evidence="8">
    <location>
        <begin position="141"/>
        <end position="163"/>
    </location>
</feature>
<dbReference type="NCBIfam" id="TIGR00912">
    <property type="entry name" value="2A0309"/>
    <property type="match status" value="1"/>
</dbReference>
<keyword evidence="4" id="KW-0309">Germination</keyword>
<dbReference type="AlphaFoldDB" id="A0A3N9NY96"/>
<dbReference type="Proteomes" id="UP000282529">
    <property type="component" value="Unassembled WGS sequence"/>
</dbReference>
<proteinExistence type="inferred from homology"/>
<dbReference type="OrthoDB" id="1891864at2"/>
<evidence type="ECO:0000256" key="7">
    <source>
        <dbReference type="ARBA" id="ARBA00023136"/>
    </source>
</evidence>
<keyword evidence="5 8" id="KW-0812">Transmembrane</keyword>
<comment type="caution">
    <text evidence="9">The sequence shown here is derived from an EMBL/GenBank/DDBJ whole genome shotgun (WGS) entry which is preliminary data.</text>
</comment>
<evidence type="ECO:0000256" key="4">
    <source>
        <dbReference type="ARBA" id="ARBA00022544"/>
    </source>
</evidence>
<sequence length="367" mass="41328">MQKISNYQLFVLTILFQIGTTIIFGFASAAGRDAWISMLISTLIGIFIISVYLVLMRLHPGLTLVEWYPKQFGKWLGTPIAWLYPLYQIYGGGRMLADLQDLVPTTILPRTPPIFFLTVLMLVIAYGVYLGIETFGRVGEFLLPFFLVLFCTEIILLISSGVVHAENLFPIAGEGLERVLKPIWPVGLTQTFGETVQFAMIWPLVEQQDKIVKTTLFATILTGTVLTLSNIFAISVFGEITFQRSTYPLYSLIREISLADFIENLDAIGVLYFVVTAFFKISLHLFCSIRAIQLLTNSKNSRQFILPVIISSLFMGLTMTDNVASHINGVHMKILAPYFTIPLWFVFPSMLLVVALIRQKLFNQNKG</sequence>
<evidence type="ECO:0000256" key="1">
    <source>
        <dbReference type="ARBA" id="ARBA00004141"/>
    </source>
</evidence>
<gene>
    <name evidence="9" type="ORF">EH198_22690</name>
</gene>
<evidence type="ECO:0000313" key="9">
    <source>
        <dbReference type="EMBL" id="RQW08277.1"/>
    </source>
</evidence>
<name>A0A3N9NY96_9BACL</name>
<dbReference type="PANTHER" id="PTHR34975:SF2">
    <property type="entry name" value="SPORE GERMINATION PROTEIN A2"/>
    <property type="match status" value="1"/>
</dbReference>